<accession>A0A272EY30</accession>
<organism evidence="2 3">
    <name type="scientific">Candidatus Dactylopiibacterium carminicum</name>
    <dbReference type="NCBI Taxonomy" id="857335"/>
    <lineage>
        <taxon>Bacteria</taxon>
        <taxon>Pseudomonadati</taxon>
        <taxon>Pseudomonadota</taxon>
        <taxon>Betaproteobacteria</taxon>
        <taxon>Rhodocyclales</taxon>
        <taxon>Rhodocyclaceae</taxon>
        <taxon>Candidatus Dactylopiibacterium</taxon>
    </lineage>
</organism>
<reference evidence="2 3" key="2">
    <citation type="submission" date="2017-07" db="EMBL/GenBank/DDBJ databases">
        <title>Candidatus Dactylopiibacterium carminicum, a nitrogen-fixing symbiont of the cochineal insect Dactylopius coccus and Dactylopius opuntiae (Hemiptera: Coccoidea: Dactylopiidae).</title>
        <authorList>
            <person name="Vera A."/>
        </authorList>
    </citation>
    <scope>NUCLEOTIDE SEQUENCE [LARGE SCALE GENOMIC DNA]</scope>
    <source>
        <strain evidence="2 3">NFDCM</strain>
    </source>
</reference>
<protein>
    <submittedName>
        <fullName evidence="2">Hydrogenase</fullName>
    </submittedName>
</protein>
<sequence>MNAPDLPPLQRLAARAPSLEVQVLACMLAESQRVGARPLIRGLSAASFAVLCATTLAGIDLDNSGQAQSTTFDEFEELYQLLMEYATPADRMAKWLAAAIASAAQRDNHLWQDLGLPSRTELNAILRQRFPGLVAANSADMKWKKFFYRQLCERAGVPICKSPNCTDCVDHPVCFGPEN</sequence>
<reference evidence="1 4" key="1">
    <citation type="submission" date="2016-08" db="EMBL/GenBank/DDBJ databases">
        <title>Candidatus Dactylopiibacterium carminicum genome sequence.</title>
        <authorList>
            <person name="Ramirez-Puebla S.T."/>
            <person name="Ormeno-Orrillo E."/>
            <person name="Vera-Ponce De Leon A."/>
            <person name="Luis L."/>
            <person name="Sanchez-Flores A."/>
            <person name="Monica R."/>
            <person name="Martinez-Romero E."/>
        </authorList>
    </citation>
    <scope>NUCLEOTIDE SEQUENCE [LARGE SCALE GENOMIC DNA]</scope>
    <source>
        <strain evidence="1">END1</strain>
    </source>
</reference>
<dbReference type="GO" id="GO:0030151">
    <property type="term" value="F:molybdenum ion binding"/>
    <property type="evidence" value="ECO:0007669"/>
    <property type="project" value="InterPro"/>
</dbReference>
<dbReference type="Proteomes" id="UP000216107">
    <property type="component" value="Unassembled WGS sequence"/>
</dbReference>
<evidence type="ECO:0000313" key="1">
    <source>
        <dbReference type="EMBL" id="KAF7600407.1"/>
    </source>
</evidence>
<dbReference type="AlphaFoldDB" id="A0A272EY30"/>
<dbReference type="EMBL" id="NMRN01000002">
    <property type="protein sequence ID" value="PAS95028.1"/>
    <property type="molecule type" value="Genomic_DNA"/>
</dbReference>
<comment type="caution">
    <text evidence="2">The sequence shown here is derived from an EMBL/GenBank/DDBJ whole genome shotgun (WGS) entry which is preliminary data.</text>
</comment>
<evidence type="ECO:0000313" key="4">
    <source>
        <dbReference type="Proteomes" id="UP000623509"/>
    </source>
</evidence>
<dbReference type="Pfam" id="PF04891">
    <property type="entry name" value="NifQ"/>
    <property type="match status" value="1"/>
</dbReference>
<dbReference type="GO" id="GO:0009399">
    <property type="term" value="P:nitrogen fixation"/>
    <property type="evidence" value="ECO:0007669"/>
    <property type="project" value="InterPro"/>
</dbReference>
<name>A0A272EY30_9RHOO</name>
<evidence type="ECO:0000313" key="3">
    <source>
        <dbReference type="Proteomes" id="UP000216107"/>
    </source>
</evidence>
<evidence type="ECO:0000313" key="2">
    <source>
        <dbReference type="EMBL" id="PAS95028.1"/>
    </source>
</evidence>
<dbReference type="OrthoDB" id="192277at2"/>
<gene>
    <name evidence="1" type="ORF">BGI27_02370</name>
    <name evidence="2" type="ORF">CGU29_00850</name>
</gene>
<dbReference type="RefSeq" id="WP_095523321.1">
    <property type="nucleotide sequence ID" value="NZ_MDUX01000005.1"/>
</dbReference>
<dbReference type="EMBL" id="MDUX01000005">
    <property type="protein sequence ID" value="KAF7600407.1"/>
    <property type="molecule type" value="Genomic_DNA"/>
</dbReference>
<dbReference type="InterPro" id="IPR006975">
    <property type="entry name" value="NifQ"/>
</dbReference>
<proteinExistence type="predicted"/>
<keyword evidence="4" id="KW-1185">Reference proteome</keyword>
<dbReference type="Proteomes" id="UP000623509">
    <property type="component" value="Unassembled WGS sequence"/>
</dbReference>